<dbReference type="RefSeq" id="WP_189072603.1">
    <property type="nucleotide sequence ID" value="NZ_BMQN01000002.1"/>
</dbReference>
<dbReference type="PROSITE" id="PS51186">
    <property type="entry name" value="GNAT"/>
    <property type="match status" value="1"/>
</dbReference>
<reference evidence="3" key="1">
    <citation type="journal article" date="2019" name="Int. J. Syst. Evol. Microbiol.">
        <title>The Global Catalogue of Microorganisms (GCM) 10K type strain sequencing project: providing services to taxonomists for standard genome sequencing and annotation.</title>
        <authorList>
            <consortium name="The Broad Institute Genomics Platform"/>
            <consortium name="The Broad Institute Genome Sequencing Center for Infectious Disease"/>
            <person name="Wu L."/>
            <person name="Ma J."/>
        </authorList>
    </citation>
    <scope>NUCLEOTIDE SEQUENCE [LARGE SCALE GENOMIC DNA]</scope>
    <source>
        <strain evidence="3">JCM 31405</strain>
    </source>
</reference>
<dbReference type="PANTHER" id="PTHR39173:SF1">
    <property type="entry name" value="ACETYLTRANSFERASE"/>
    <property type="match status" value="1"/>
</dbReference>
<accession>A0ABQ2S377</accession>
<feature type="domain" description="N-acetyltransferase" evidence="1">
    <location>
        <begin position="34"/>
        <end position="172"/>
    </location>
</feature>
<dbReference type="PANTHER" id="PTHR39173">
    <property type="entry name" value="ACETYLTRANSFERASE"/>
    <property type="match status" value="1"/>
</dbReference>
<protein>
    <submittedName>
        <fullName evidence="2">GNAT family N-acetyltransferase</fullName>
    </submittedName>
</protein>
<evidence type="ECO:0000259" key="1">
    <source>
        <dbReference type="PROSITE" id="PS51186"/>
    </source>
</evidence>
<dbReference type="Pfam" id="PF13302">
    <property type="entry name" value="Acetyltransf_3"/>
    <property type="match status" value="1"/>
</dbReference>
<dbReference type="Proteomes" id="UP000644548">
    <property type="component" value="Unassembled WGS sequence"/>
</dbReference>
<sequence length="176" mass="19581">MELVPPDERFKTSFLDAVREAQATGSGLGDTLSFDVTDMERDFPAFLAHLRRFEPGHTLPEGFVHSEYLWLVDGSTYLGRASIRHTLNARLREFGGHIGYEVRPGARRQGHATRILAGSLRRARQLGIESALVTCDADNTGSRRTIEKNGGVLEGQFMVPDHPKPILRFWVPTAPA</sequence>
<dbReference type="SUPFAM" id="SSF55729">
    <property type="entry name" value="Acyl-CoA N-acyltransferases (Nat)"/>
    <property type="match status" value="1"/>
</dbReference>
<name>A0ABQ2S377_9DEIO</name>
<proteinExistence type="predicted"/>
<keyword evidence="3" id="KW-1185">Reference proteome</keyword>
<organism evidence="2 3">
    <name type="scientific">Deinococcus sedimenti</name>
    <dbReference type="NCBI Taxonomy" id="1867090"/>
    <lineage>
        <taxon>Bacteria</taxon>
        <taxon>Thermotogati</taxon>
        <taxon>Deinococcota</taxon>
        <taxon>Deinococci</taxon>
        <taxon>Deinococcales</taxon>
        <taxon>Deinococcaceae</taxon>
        <taxon>Deinococcus</taxon>
    </lineage>
</organism>
<dbReference type="InterPro" id="IPR016181">
    <property type="entry name" value="Acyl_CoA_acyltransferase"/>
</dbReference>
<gene>
    <name evidence="2" type="ORF">GCM10008960_15780</name>
</gene>
<evidence type="ECO:0000313" key="3">
    <source>
        <dbReference type="Proteomes" id="UP000644548"/>
    </source>
</evidence>
<dbReference type="EMBL" id="BMQN01000002">
    <property type="protein sequence ID" value="GGR89562.1"/>
    <property type="molecule type" value="Genomic_DNA"/>
</dbReference>
<dbReference type="Gene3D" id="3.40.630.30">
    <property type="match status" value="1"/>
</dbReference>
<dbReference type="InterPro" id="IPR000182">
    <property type="entry name" value="GNAT_dom"/>
</dbReference>
<evidence type="ECO:0000313" key="2">
    <source>
        <dbReference type="EMBL" id="GGR89562.1"/>
    </source>
</evidence>
<comment type="caution">
    <text evidence="2">The sequence shown here is derived from an EMBL/GenBank/DDBJ whole genome shotgun (WGS) entry which is preliminary data.</text>
</comment>